<feature type="signal peptide" evidence="2">
    <location>
        <begin position="1"/>
        <end position="20"/>
    </location>
</feature>
<accession>A0A316YUH7</accession>
<dbReference type="GeneID" id="37043016"/>
<feature type="chain" id="PRO_5016465919" evidence="2">
    <location>
        <begin position="21"/>
        <end position="233"/>
    </location>
</feature>
<evidence type="ECO:0000256" key="2">
    <source>
        <dbReference type="SAM" id="SignalP"/>
    </source>
</evidence>
<dbReference type="InParanoid" id="A0A316YUH7"/>
<keyword evidence="4" id="KW-1185">Reference proteome</keyword>
<dbReference type="RefSeq" id="XP_025378881.1">
    <property type="nucleotide sequence ID" value="XM_025521100.1"/>
</dbReference>
<feature type="region of interest" description="Disordered" evidence="1">
    <location>
        <begin position="50"/>
        <end position="76"/>
    </location>
</feature>
<feature type="compositionally biased region" description="Basic and acidic residues" evidence="1">
    <location>
        <begin position="189"/>
        <end position="199"/>
    </location>
</feature>
<dbReference type="AlphaFoldDB" id="A0A316YUH7"/>
<reference evidence="3 4" key="1">
    <citation type="journal article" date="2018" name="Mol. Biol. Evol.">
        <title>Broad Genomic Sampling Reveals a Smut Pathogenic Ancestry of the Fungal Clade Ustilaginomycotina.</title>
        <authorList>
            <person name="Kijpornyongpan T."/>
            <person name="Mondo S.J."/>
            <person name="Barry K."/>
            <person name="Sandor L."/>
            <person name="Lee J."/>
            <person name="Lipzen A."/>
            <person name="Pangilinan J."/>
            <person name="LaButti K."/>
            <person name="Hainaut M."/>
            <person name="Henrissat B."/>
            <person name="Grigoriev I.V."/>
            <person name="Spatafora J.W."/>
            <person name="Aime M.C."/>
        </authorList>
    </citation>
    <scope>NUCLEOTIDE SEQUENCE [LARGE SCALE GENOMIC DNA]</scope>
    <source>
        <strain evidence="3 4">MCA 4198</strain>
    </source>
</reference>
<organism evidence="3 4">
    <name type="scientific">Acaromyces ingoldii</name>
    <dbReference type="NCBI Taxonomy" id="215250"/>
    <lineage>
        <taxon>Eukaryota</taxon>
        <taxon>Fungi</taxon>
        <taxon>Dikarya</taxon>
        <taxon>Basidiomycota</taxon>
        <taxon>Ustilaginomycotina</taxon>
        <taxon>Exobasidiomycetes</taxon>
        <taxon>Exobasidiales</taxon>
        <taxon>Cryptobasidiaceae</taxon>
        <taxon>Acaromyces</taxon>
    </lineage>
</organism>
<name>A0A316YUH7_9BASI</name>
<keyword evidence="2" id="KW-0732">Signal</keyword>
<sequence length="233" mass="23862">MRVVAAAAVAAVAAVVAVTAMPDGCSREGDVAAVLLPACPLVIGDRVAGDGEDDDDADADEEPATAALGKDEDGQDAGSCVGALGSWSSSACCCCCCPGEAATGPAAAVAGVGVAIVAVDSVAGPACRSRLPSSCRAGCSRAISIVAIVSTLLLFYRRDETRADERPTAACETGMVRRLSGAALAASLMEREGEGEQKRERGKRGRSVCVRASRWGPKLHDDMRRKKHRFRAA</sequence>
<feature type="non-terminal residue" evidence="3">
    <location>
        <position position="233"/>
    </location>
</feature>
<protein>
    <submittedName>
        <fullName evidence="3">Uncharacterized protein</fullName>
    </submittedName>
</protein>
<evidence type="ECO:0000256" key="1">
    <source>
        <dbReference type="SAM" id="MobiDB-lite"/>
    </source>
</evidence>
<proteinExistence type="predicted"/>
<dbReference type="EMBL" id="KZ819635">
    <property type="protein sequence ID" value="PWN91683.1"/>
    <property type="molecule type" value="Genomic_DNA"/>
</dbReference>
<gene>
    <name evidence="3" type="ORF">FA10DRAFT_265529</name>
</gene>
<feature type="compositionally biased region" description="Acidic residues" evidence="1">
    <location>
        <begin position="50"/>
        <end position="63"/>
    </location>
</feature>
<dbReference type="Proteomes" id="UP000245768">
    <property type="component" value="Unassembled WGS sequence"/>
</dbReference>
<feature type="region of interest" description="Disordered" evidence="1">
    <location>
        <begin position="189"/>
        <end position="208"/>
    </location>
</feature>
<evidence type="ECO:0000313" key="4">
    <source>
        <dbReference type="Proteomes" id="UP000245768"/>
    </source>
</evidence>
<evidence type="ECO:0000313" key="3">
    <source>
        <dbReference type="EMBL" id="PWN91683.1"/>
    </source>
</evidence>